<keyword evidence="3" id="KW-1185">Reference proteome</keyword>
<name>A0ABD2YMY1_9GENT</name>
<comment type="caution">
    <text evidence="2">The sequence shown here is derived from an EMBL/GenBank/DDBJ whole genome shotgun (WGS) entry which is preliminary data.</text>
</comment>
<evidence type="ECO:0000259" key="1">
    <source>
        <dbReference type="Pfam" id="PF23622"/>
    </source>
</evidence>
<gene>
    <name evidence="2" type="ORF">ACH5RR_028138</name>
</gene>
<proteinExistence type="predicted"/>
<dbReference type="PANTHER" id="PTHR34145:SF51">
    <property type="entry name" value="FBD DOMAIN-CONTAINING PROTEIN"/>
    <property type="match status" value="1"/>
</dbReference>
<dbReference type="EMBL" id="JBJUIK010000012">
    <property type="protein sequence ID" value="KAL3508737.1"/>
    <property type="molecule type" value="Genomic_DNA"/>
</dbReference>
<dbReference type="InterPro" id="IPR055357">
    <property type="entry name" value="LRR_At1g61320_AtMIF1"/>
</dbReference>
<organism evidence="2 3">
    <name type="scientific">Cinchona calisaya</name>
    <dbReference type="NCBI Taxonomy" id="153742"/>
    <lineage>
        <taxon>Eukaryota</taxon>
        <taxon>Viridiplantae</taxon>
        <taxon>Streptophyta</taxon>
        <taxon>Embryophyta</taxon>
        <taxon>Tracheophyta</taxon>
        <taxon>Spermatophyta</taxon>
        <taxon>Magnoliopsida</taxon>
        <taxon>eudicotyledons</taxon>
        <taxon>Gunneridae</taxon>
        <taxon>Pentapetalae</taxon>
        <taxon>asterids</taxon>
        <taxon>lamiids</taxon>
        <taxon>Gentianales</taxon>
        <taxon>Rubiaceae</taxon>
        <taxon>Cinchonoideae</taxon>
        <taxon>Cinchoneae</taxon>
        <taxon>Cinchona</taxon>
    </lineage>
</organism>
<feature type="domain" description="At1g61320/AtMIF1 LRR" evidence="1">
    <location>
        <begin position="161"/>
        <end position="416"/>
    </location>
</feature>
<dbReference type="PANTHER" id="PTHR34145">
    <property type="entry name" value="OS02G0105600 PROTEIN"/>
    <property type="match status" value="1"/>
</dbReference>
<protein>
    <recommendedName>
        <fullName evidence="1">At1g61320/AtMIF1 LRR domain-containing protein</fullName>
    </recommendedName>
</protein>
<dbReference type="Pfam" id="PF23622">
    <property type="entry name" value="LRR_At1g61320_AtMIF1"/>
    <property type="match status" value="1"/>
</dbReference>
<dbReference type="InterPro" id="IPR053772">
    <property type="entry name" value="At1g61320/At1g61330-like"/>
</dbReference>
<dbReference type="Gene3D" id="3.80.10.10">
    <property type="entry name" value="Ribonuclease Inhibitor"/>
    <property type="match status" value="1"/>
</dbReference>
<evidence type="ECO:0000313" key="2">
    <source>
        <dbReference type="EMBL" id="KAL3508737.1"/>
    </source>
</evidence>
<reference evidence="2 3" key="1">
    <citation type="submission" date="2024-11" db="EMBL/GenBank/DDBJ databases">
        <title>A near-complete genome assembly of Cinchona calisaya.</title>
        <authorList>
            <person name="Lian D.C."/>
            <person name="Zhao X.W."/>
            <person name="Wei L."/>
        </authorList>
    </citation>
    <scope>NUCLEOTIDE SEQUENCE [LARGE SCALE GENOMIC DNA]</scope>
    <source>
        <tissue evidence="2">Nenye</tissue>
    </source>
</reference>
<evidence type="ECO:0000313" key="3">
    <source>
        <dbReference type="Proteomes" id="UP001630127"/>
    </source>
</evidence>
<sequence length="454" mass="51900">MTYWDFIELAFFMSNTKFYGAKVRKFMNIVDGMIVRREQNEVNILKCCIDLPSYWLLDLEPYIYKFVSTLIECKIQELVFKVREYYTLPGLFYAASSLSKLHLTGFKLETPSDGLSLEIVGCPKLKNVRTSRCSIKFSKIEIQAPKLEQLSHHGTGRLSVVNVAACKSLKVLILHRITITPKWLKGIFSTLPLEVFELSDCEGLKNVRISSNHLKQLSLTRCVNLVLAEVDAPNLSSFSYAGVISLKILLEASDLDDIHLHIFSETSESQWHSELIEFLGNFNHFKVVKLVNVNPDKWIIPNDLRETLQSPLYDIKHLTLNLLVNLKQSMLLDLLDSFLWLAPFLDSLSFVYGPFRQTVELSFENSAAEGKGPCCTSVPFKCWRCSLKKVNCKNFQCIKELLMVKNYIVETAKILKSAEGSHFRTLRVIKNYVKQFQDSKSAFIIGQKQLILIG</sequence>
<dbReference type="InterPro" id="IPR032675">
    <property type="entry name" value="LRR_dom_sf"/>
</dbReference>
<dbReference type="SUPFAM" id="SSF52047">
    <property type="entry name" value="RNI-like"/>
    <property type="match status" value="1"/>
</dbReference>
<accession>A0ABD2YMY1</accession>
<dbReference type="Proteomes" id="UP001630127">
    <property type="component" value="Unassembled WGS sequence"/>
</dbReference>
<dbReference type="AlphaFoldDB" id="A0ABD2YMY1"/>